<dbReference type="EMBL" id="SPOF01000009">
    <property type="protein sequence ID" value="TIB14904.1"/>
    <property type="molecule type" value="Genomic_DNA"/>
</dbReference>
<dbReference type="InterPro" id="IPR051644">
    <property type="entry name" value="TRAMP_AT-DNA-binding"/>
</dbReference>
<gene>
    <name evidence="11" type="ORF">E3P90_01103</name>
</gene>
<keyword evidence="6" id="KW-0862">Zinc</keyword>
<evidence type="ECO:0000259" key="10">
    <source>
        <dbReference type="PROSITE" id="PS50158"/>
    </source>
</evidence>
<comment type="caution">
    <text evidence="11">The sequence shown here is derived from an EMBL/GenBank/DDBJ whole genome shotgun (WGS) entry which is preliminary data.</text>
</comment>
<dbReference type="GO" id="GO:0071036">
    <property type="term" value="P:nuclear polyadenylation-dependent snoRNA catabolic process"/>
    <property type="evidence" value="ECO:0007669"/>
    <property type="project" value="TreeGrafter"/>
</dbReference>
<dbReference type="PANTHER" id="PTHR46543:SF1">
    <property type="entry name" value="ZINC FINGER CCHC DOMAIN-CONTAINING PROTEIN 7"/>
    <property type="match status" value="1"/>
</dbReference>
<evidence type="ECO:0000256" key="9">
    <source>
        <dbReference type="SAM" id="MobiDB-lite"/>
    </source>
</evidence>
<feature type="compositionally biased region" description="Low complexity" evidence="9">
    <location>
        <begin position="285"/>
        <end position="296"/>
    </location>
</feature>
<name>A0A4V6TN40_WALIC</name>
<feature type="compositionally biased region" description="Basic and acidic residues" evidence="9">
    <location>
        <begin position="326"/>
        <end position="341"/>
    </location>
</feature>
<feature type="compositionally biased region" description="Basic and acidic residues" evidence="9">
    <location>
        <begin position="394"/>
        <end position="410"/>
    </location>
</feature>
<keyword evidence="2" id="KW-0507">mRNA processing</keyword>
<keyword evidence="7" id="KW-0539">Nucleus</keyword>
<evidence type="ECO:0000256" key="6">
    <source>
        <dbReference type="ARBA" id="ARBA00022833"/>
    </source>
</evidence>
<keyword evidence="4" id="KW-0677">Repeat</keyword>
<feature type="region of interest" description="Disordered" evidence="9">
    <location>
        <begin position="1"/>
        <end position="48"/>
    </location>
</feature>
<feature type="domain" description="CCHC-type" evidence="10">
    <location>
        <begin position="116"/>
        <end position="130"/>
    </location>
</feature>
<evidence type="ECO:0000256" key="1">
    <source>
        <dbReference type="ARBA" id="ARBA00004123"/>
    </source>
</evidence>
<proteinExistence type="predicted"/>
<sequence length="453" mass="51174">MAKSKSSDETSAGDKLFFVDTQPDEQAKENVPATDANDSNDANDADNSISHLTLPDYINVNLDDPADTQNHKIRVLDGDDKEYTENESDFVDVDQHGAGPVRYFQEDVNRHEYTVCRTCKQTGHLSKDCPHIICLTCGAVDEHRERDCPISLVCYNCGGRGHFARNCTVPKQKDSRLSCRRCGSPSHQTRACLTLWRIYQYVDAEHFDSKPQKESKDDAEHKDIQQARTEMWCYNCADSGHLGDDCDMRRGCPIPLIEPSAFSEQNLFSGPFKTALIGDKKKGRNGSNGDKNSNSNTNAYRRAKHLDRASGYPPNTRIPDRGGPGSERRRKEKEHLKRLEESSDDSDDYDRYVADINGIGQGPPRKSRKNRSGQREPRRGKDSGRESGGSWSKNEVDKGSDRDSLLDSRRRQAPNPPPPRFGRYEDNYRSYKNIDRPKSTGSRSTWRGGYGKR</sequence>
<feature type="compositionally biased region" description="Low complexity" evidence="9">
    <location>
        <begin position="35"/>
        <end position="48"/>
    </location>
</feature>
<feature type="domain" description="CCHC-type" evidence="10">
    <location>
        <begin position="233"/>
        <end position="246"/>
    </location>
</feature>
<dbReference type="GO" id="GO:0008270">
    <property type="term" value="F:zinc ion binding"/>
    <property type="evidence" value="ECO:0007669"/>
    <property type="project" value="UniProtKB-KW"/>
</dbReference>
<dbReference type="Pfam" id="PF00098">
    <property type="entry name" value="zf-CCHC"/>
    <property type="match status" value="2"/>
</dbReference>
<evidence type="ECO:0000256" key="5">
    <source>
        <dbReference type="ARBA" id="ARBA00022771"/>
    </source>
</evidence>
<dbReference type="GO" id="GO:0071039">
    <property type="term" value="P:nuclear polyadenylation-dependent CUT catabolic process"/>
    <property type="evidence" value="ECO:0007669"/>
    <property type="project" value="TreeGrafter"/>
</dbReference>
<dbReference type="InterPro" id="IPR001878">
    <property type="entry name" value="Znf_CCHC"/>
</dbReference>
<feature type="region of interest" description="Disordered" evidence="9">
    <location>
        <begin position="277"/>
        <end position="453"/>
    </location>
</feature>
<organism evidence="11 12">
    <name type="scientific">Wallemia ichthyophaga</name>
    <dbReference type="NCBI Taxonomy" id="245174"/>
    <lineage>
        <taxon>Eukaryota</taxon>
        <taxon>Fungi</taxon>
        <taxon>Dikarya</taxon>
        <taxon>Basidiomycota</taxon>
        <taxon>Wallemiomycotina</taxon>
        <taxon>Wallemiomycetes</taxon>
        <taxon>Wallemiales</taxon>
        <taxon>Wallemiaceae</taxon>
        <taxon>Wallemia</taxon>
    </lineage>
</organism>
<dbReference type="Gene3D" id="4.10.60.10">
    <property type="entry name" value="Zinc finger, CCHC-type"/>
    <property type="match status" value="3"/>
</dbReference>
<keyword evidence="5 8" id="KW-0863">Zinc-finger</keyword>
<evidence type="ECO:0000313" key="12">
    <source>
        <dbReference type="Proteomes" id="UP000306954"/>
    </source>
</evidence>
<dbReference type="GO" id="GO:0006397">
    <property type="term" value="P:mRNA processing"/>
    <property type="evidence" value="ECO:0007669"/>
    <property type="project" value="UniProtKB-KW"/>
</dbReference>
<dbReference type="GO" id="GO:0003723">
    <property type="term" value="F:RNA binding"/>
    <property type="evidence" value="ECO:0007669"/>
    <property type="project" value="TreeGrafter"/>
</dbReference>
<feature type="compositionally biased region" description="Basic and acidic residues" evidence="9">
    <location>
        <begin position="373"/>
        <end position="385"/>
    </location>
</feature>
<evidence type="ECO:0000256" key="8">
    <source>
        <dbReference type="PROSITE-ProRule" id="PRU00047"/>
    </source>
</evidence>
<evidence type="ECO:0000256" key="4">
    <source>
        <dbReference type="ARBA" id="ARBA00022737"/>
    </source>
</evidence>
<comment type="subcellular location">
    <subcellularLocation>
        <location evidence="1">Nucleus</location>
    </subcellularLocation>
</comment>
<evidence type="ECO:0000256" key="3">
    <source>
        <dbReference type="ARBA" id="ARBA00022723"/>
    </source>
</evidence>
<dbReference type="InterPro" id="IPR036875">
    <property type="entry name" value="Znf_CCHC_sf"/>
</dbReference>
<accession>A0A4V6TN40</accession>
<protein>
    <recommendedName>
        <fullName evidence="10">CCHC-type domain-containing protein</fullName>
    </recommendedName>
</protein>
<dbReference type="GO" id="GO:0071035">
    <property type="term" value="P:nuclear polyadenylation-dependent rRNA catabolic process"/>
    <property type="evidence" value="ECO:0007669"/>
    <property type="project" value="TreeGrafter"/>
</dbReference>
<dbReference type="SUPFAM" id="SSF57756">
    <property type="entry name" value="Retrovirus zinc finger-like domains"/>
    <property type="match status" value="2"/>
</dbReference>
<dbReference type="AlphaFoldDB" id="A0A4V6TN40"/>
<feature type="compositionally biased region" description="Basic and acidic residues" evidence="9">
    <location>
        <begin position="422"/>
        <end position="438"/>
    </location>
</feature>
<dbReference type="PANTHER" id="PTHR46543">
    <property type="entry name" value="ZINC FINGER CCHC DOMAIN-CONTAINING PROTEIN 7"/>
    <property type="match status" value="1"/>
</dbReference>
<dbReference type="Proteomes" id="UP000306954">
    <property type="component" value="Unassembled WGS sequence"/>
</dbReference>
<evidence type="ECO:0000256" key="7">
    <source>
        <dbReference type="ARBA" id="ARBA00023242"/>
    </source>
</evidence>
<dbReference type="PROSITE" id="PS50158">
    <property type="entry name" value="ZF_CCHC"/>
    <property type="match status" value="3"/>
</dbReference>
<evidence type="ECO:0000256" key="2">
    <source>
        <dbReference type="ARBA" id="ARBA00022664"/>
    </source>
</evidence>
<feature type="domain" description="CCHC-type" evidence="10">
    <location>
        <begin position="154"/>
        <end position="167"/>
    </location>
</feature>
<evidence type="ECO:0000313" key="11">
    <source>
        <dbReference type="EMBL" id="TIB14904.1"/>
    </source>
</evidence>
<dbReference type="SMART" id="SM00343">
    <property type="entry name" value="ZnF_C2HC"/>
    <property type="match status" value="5"/>
</dbReference>
<dbReference type="GO" id="GO:0071031">
    <property type="term" value="P:nuclear mRNA surveillance of mRNA 3'-end processing"/>
    <property type="evidence" value="ECO:0007669"/>
    <property type="project" value="TreeGrafter"/>
</dbReference>
<reference evidence="11 12" key="1">
    <citation type="submission" date="2019-03" db="EMBL/GenBank/DDBJ databases">
        <title>Sequencing 23 genomes of Wallemia ichthyophaga.</title>
        <authorList>
            <person name="Gostincar C."/>
        </authorList>
    </citation>
    <scope>NUCLEOTIDE SEQUENCE [LARGE SCALE GENOMIC DNA]</scope>
    <source>
        <strain evidence="11 12">EXF-8621</strain>
    </source>
</reference>
<dbReference type="GO" id="GO:0031499">
    <property type="term" value="C:TRAMP complex"/>
    <property type="evidence" value="ECO:0007669"/>
    <property type="project" value="TreeGrafter"/>
</dbReference>
<keyword evidence="3" id="KW-0479">Metal-binding</keyword>
<dbReference type="GO" id="GO:0071038">
    <property type="term" value="P:TRAMP-dependent tRNA surveillance pathway"/>
    <property type="evidence" value="ECO:0007669"/>
    <property type="project" value="TreeGrafter"/>
</dbReference>
<dbReference type="GO" id="GO:0071037">
    <property type="term" value="P:nuclear polyadenylation-dependent snRNA catabolic process"/>
    <property type="evidence" value="ECO:0007669"/>
    <property type="project" value="TreeGrafter"/>
</dbReference>